<dbReference type="SUPFAM" id="SSF53335">
    <property type="entry name" value="S-adenosyl-L-methionine-dependent methyltransferases"/>
    <property type="match status" value="1"/>
</dbReference>
<keyword evidence="2" id="KW-1185">Reference proteome</keyword>
<dbReference type="GO" id="GO:0008168">
    <property type="term" value="F:methyltransferase activity"/>
    <property type="evidence" value="ECO:0007669"/>
    <property type="project" value="UniProtKB-KW"/>
</dbReference>
<dbReference type="Proteomes" id="UP000294546">
    <property type="component" value="Unassembled WGS sequence"/>
</dbReference>
<dbReference type="Pfam" id="PF13489">
    <property type="entry name" value="Methyltransf_23"/>
    <property type="match status" value="1"/>
</dbReference>
<keyword evidence="1" id="KW-0489">Methyltransferase</keyword>
<evidence type="ECO:0000313" key="1">
    <source>
        <dbReference type="EMBL" id="TCK07270.1"/>
    </source>
</evidence>
<dbReference type="Gene3D" id="3.40.50.150">
    <property type="entry name" value="Vaccinia Virus protein VP39"/>
    <property type="match status" value="1"/>
</dbReference>
<gene>
    <name evidence="1" type="ORF">CLV83_2132</name>
</gene>
<name>A0A4R1GJC7_9GAMM</name>
<dbReference type="CDD" id="cd02440">
    <property type="entry name" value="AdoMet_MTases"/>
    <property type="match status" value="1"/>
</dbReference>
<dbReference type="GO" id="GO:0032259">
    <property type="term" value="P:methylation"/>
    <property type="evidence" value="ECO:0007669"/>
    <property type="project" value="UniProtKB-KW"/>
</dbReference>
<proteinExistence type="predicted"/>
<keyword evidence="1" id="KW-0808">Transferase</keyword>
<dbReference type="OrthoDB" id="7348755at2"/>
<accession>A0A4R1GJC7</accession>
<sequence>MPGQTIKHYHQHAERYQKQYDSVAAHNVHADWISLLAHRTPANALDVGAGSGRDALWLTTLGCQVTAVEPARALRELGLSTTGDCVRWVDASLPHLTDVEPPASGYDLILLSAVWMHLPSSERPLAFHRLSQLLGKTGLLVITLRFGPSDPARPMFPVSTDELKDLANREGLQMQTIRDNKSADLLQRSDVSWQTVCIQHPPEAEA</sequence>
<comment type="caution">
    <text evidence="1">The sequence shown here is derived from an EMBL/GenBank/DDBJ whole genome shotgun (WGS) entry which is preliminary data.</text>
</comment>
<dbReference type="EMBL" id="SMFU01000008">
    <property type="protein sequence ID" value="TCK07270.1"/>
    <property type="molecule type" value="Genomic_DNA"/>
</dbReference>
<dbReference type="AlphaFoldDB" id="A0A4R1GJC7"/>
<protein>
    <submittedName>
        <fullName evidence="1">Methyltransferase family protein</fullName>
    </submittedName>
</protein>
<reference evidence="1 2" key="1">
    <citation type="submission" date="2019-03" db="EMBL/GenBank/DDBJ databases">
        <title>Genomic Encyclopedia of Archaeal and Bacterial Type Strains, Phase II (KMG-II): from individual species to whole genera.</title>
        <authorList>
            <person name="Goeker M."/>
        </authorList>
    </citation>
    <scope>NUCLEOTIDE SEQUENCE [LARGE SCALE GENOMIC DNA]</scope>
    <source>
        <strain evidence="1 2">DSM 27697</strain>
    </source>
</reference>
<evidence type="ECO:0000313" key="2">
    <source>
        <dbReference type="Proteomes" id="UP000294546"/>
    </source>
</evidence>
<dbReference type="RefSeq" id="WP_132291593.1">
    <property type="nucleotide sequence ID" value="NZ_SMFU01000008.1"/>
</dbReference>
<dbReference type="InterPro" id="IPR029063">
    <property type="entry name" value="SAM-dependent_MTases_sf"/>
</dbReference>
<organism evidence="1 2">
    <name type="scientific">Marinobacterium mangrovicola</name>
    <dbReference type="NCBI Taxonomy" id="1476959"/>
    <lineage>
        <taxon>Bacteria</taxon>
        <taxon>Pseudomonadati</taxon>
        <taxon>Pseudomonadota</taxon>
        <taxon>Gammaproteobacteria</taxon>
        <taxon>Oceanospirillales</taxon>
        <taxon>Oceanospirillaceae</taxon>
        <taxon>Marinobacterium</taxon>
    </lineage>
</organism>